<evidence type="ECO:0000313" key="2">
    <source>
        <dbReference type="Proteomes" id="UP001501183"/>
    </source>
</evidence>
<evidence type="ECO:0000313" key="1">
    <source>
        <dbReference type="EMBL" id="GAA4479878.1"/>
    </source>
</evidence>
<name>A0ABP8P4G2_9NOCA</name>
<accession>A0ABP8P4G2</accession>
<reference evidence="2" key="1">
    <citation type="journal article" date="2019" name="Int. J. Syst. Evol. Microbiol.">
        <title>The Global Catalogue of Microorganisms (GCM) 10K type strain sequencing project: providing services to taxonomists for standard genome sequencing and annotation.</title>
        <authorList>
            <consortium name="The Broad Institute Genomics Platform"/>
            <consortium name="The Broad Institute Genome Sequencing Center for Infectious Disease"/>
            <person name="Wu L."/>
            <person name="Ma J."/>
        </authorList>
    </citation>
    <scope>NUCLEOTIDE SEQUENCE [LARGE SCALE GENOMIC DNA]</scope>
    <source>
        <strain evidence="2">JCM 32206</strain>
    </source>
</reference>
<organism evidence="1 2">
    <name type="scientific">Rhodococcus olei</name>
    <dbReference type="NCBI Taxonomy" id="2161675"/>
    <lineage>
        <taxon>Bacteria</taxon>
        <taxon>Bacillati</taxon>
        <taxon>Actinomycetota</taxon>
        <taxon>Actinomycetes</taxon>
        <taxon>Mycobacteriales</taxon>
        <taxon>Nocardiaceae</taxon>
        <taxon>Rhodococcus</taxon>
    </lineage>
</organism>
<dbReference type="EMBL" id="BAABFB010000043">
    <property type="protein sequence ID" value="GAA4479878.1"/>
    <property type="molecule type" value="Genomic_DNA"/>
</dbReference>
<gene>
    <name evidence="1" type="ORF">GCM10023094_25590</name>
</gene>
<sequence>MVRVSTLAAVSSRTATLGVVDSGDLDFAHTEQAGRRRREKALGLARFAWDHAITGAELLAMPDDRLRKLARAAGANPPSTRETWTVVAELLDEKDDWARAHPGDPRALRSHADEKITWVKPPLPPWPGT</sequence>
<proteinExistence type="predicted"/>
<dbReference type="Proteomes" id="UP001501183">
    <property type="component" value="Unassembled WGS sequence"/>
</dbReference>
<comment type="caution">
    <text evidence="1">The sequence shown here is derived from an EMBL/GenBank/DDBJ whole genome shotgun (WGS) entry which is preliminary data.</text>
</comment>
<keyword evidence="2" id="KW-1185">Reference proteome</keyword>
<evidence type="ECO:0008006" key="3">
    <source>
        <dbReference type="Google" id="ProtNLM"/>
    </source>
</evidence>
<protein>
    <recommendedName>
        <fullName evidence="3">DUF222 domain-containing protein</fullName>
    </recommendedName>
</protein>